<dbReference type="InterPro" id="IPR003439">
    <property type="entry name" value="ABC_transporter-like_ATP-bd"/>
</dbReference>
<dbReference type="GO" id="GO:0016887">
    <property type="term" value="F:ATP hydrolysis activity"/>
    <property type="evidence" value="ECO:0007669"/>
    <property type="project" value="InterPro"/>
</dbReference>
<dbReference type="Gene3D" id="3.40.50.300">
    <property type="entry name" value="P-loop containing nucleotide triphosphate hydrolases"/>
    <property type="match status" value="2"/>
</dbReference>
<sequence length="526" mass="55147">MPAFLTLSNIRLATPDGETLLSGLSLSFGAERTGLVGPNGAGKSTLLAVMAGAAPAAGRITRSGRIGRLRQSWPDESLPLAEALGVAAPLSRLERIEAGAGSEADFAEADWHLPARLSAALASAGLEKAMLPHPLRELSGGERTRAGIARLHLDQPDLLLLDEPTNNLDSAGRDLVAQLVAGWPGGVVLASHDRALLAGVDRILELSPAGCTLFGGGWPAFAEAQGARRAREAAALDEAERALRQTRAAAQARAERQARRDKAGRASRAKGDQPKILLDARKERAEATGGAGRSLAARQEAAAQEARDRAAARIARRPPLAITAEAGEAHGTVLSLREVALRRGDFALGPLSLEMRAGEHVALEGANGAGKSTLLALVRGALEPEAGELRRPPALAVLDQHVAGLRQEETLLGAVRRLLPGLEVEAAHALLARFAFRNVAAEKPVSALSGGERLRLGLALALGGPTAPQLMILDEPTNHLDIEAVEMLEETLAEYPGALLVASHDSAFLEAIGIDRWLRMDEGRLA</sequence>
<gene>
    <name evidence="6" type="ORF">GZA08_03995</name>
</gene>
<dbReference type="PANTHER" id="PTHR19211:SF6">
    <property type="entry name" value="BLL7188 PROTEIN"/>
    <property type="match status" value="1"/>
</dbReference>
<dbReference type="EMBL" id="JAAGAB010000001">
    <property type="protein sequence ID" value="NDV00130.1"/>
    <property type="molecule type" value="Genomic_DNA"/>
</dbReference>
<feature type="domain" description="ABC transporter" evidence="5">
    <location>
        <begin position="5"/>
        <end position="233"/>
    </location>
</feature>
<dbReference type="PANTHER" id="PTHR19211">
    <property type="entry name" value="ATP-BINDING TRANSPORT PROTEIN-RELATED"/>
    <property type="match status" value="1"/>
</dbReference>
<evidence type="ECO:0000256" key="4">
    <source>
        <dbReference type="SAM" id="MobiDB-lite"/>
    </source>
</evidence>
<dbReference type="Pfam" id="PF00005">
    <property type="entry name" value="ABC_tran"/>
    <property type="match status" value="2"/>
</dbReference>
<organism evidence="6 7">
    <name type="scientific">Pseudoroseicyclus tamaricis</name>
    <dbReference type="NCBI Taxonomy" id="2705421"/>
    <lineage>
        <taxon>Bacteria</taxon>
        <taxon>Pseudomonadati</taxon>
        <taxon>Pseudomonadota</taxon>
        <taxon>Alphaproteobacteria</taxon>
        <taxon>Rhodobacterales</taxon>
        <taxon>Paracoccaceae</taxon>
        <taxon>Pseudoroseicyclus</taxon>
    </lineage>
</organism>
<dbReference type="Proteomes" id="UP000474757">
    <property type="component" value="Unassembled WGS sequence"/>
</dbReference>
<evidence type="ECO:0000259" key="5">
    <source>
        <dbReference type="PROSITE" id="PS50893"/>
    </source>
</evidence>
<keyword evidence="7" id="KW-1185">Reference proteome</keyword>
<dbReference type="SMART" id="SM00382">
    <property type="entry name" value="AAA"/>
    <property type="match status" value="2"/>
</dbReference>
<dbReference type="InterPro" id="IPR003593">
    <property type="entry name" value="AAA+_ATPase"/>
</dbReference>
<protein>
    <submittedName>
        <fullName evidence="6">ABC-F family ATP-binding cassette domain-containing protein</fullName>
    </submittedName>
</protein>
<keyword evidence="2" id="KW-0547">Nucleotide-binding</keyword>
<evidence type="ECO:0000256" key="1">
    <source>
        <dbReference type="ARBA" id="ARBA00022737"/>
    </source>
</evidence>
<reference evidence="6 7" key="1">
    <citation type="submission" date="2020-02" db="EMBL/GenBank/DDBJ databases">
        <title>Pseudoroseicyclus tamarix, sp. nov., isolated from offshore sediment of a Tamarix chinensis forest.</title>
        <authorList>
            <person name="Gai Y."/>
        </authorList>
    </citation>
    <scope>NUCLEOTIDE SEQUENCE [LARGE SCALE GENOMIC DNA]</scope>
    <source>
        <strain evidence="6 7">CLL3-39</strain>
    </source>
</reference>
<dbReference type="SUPFAM" id="SSF52540">
    <property type="entry name" value="P-loop containing nucleoside triphosphate hydrolases"/>
    <property type="match status" value="2"/>
</dbReference>
<keyword evidence="1" id="KW-0677">Repeat</keyword>
<name>A0A6B2JQ29_9RHOB</name>
<keyword evidence="3 6" id="KW-0067">ATP-binding</keyword>
<dbReference type="AlphaFoldDB" id="A0A6B2JQ29"/>
<comment type="caution">
    <text evidence="6">The sequence shown here is derived from an EMBL/GenBank/DDBJ whole genome shotgun (WGS) entry which is preliminary data.</text>
</comment>
<evidence type="ECO:0000313" key="7">
    <source>
        <dbReference type="Proteomes" id="UP000474757"/>
    </source>
</evidence>
<dbReference type="RefSeq" id="WP_163890158.1">
    <property type="nucleotide sequence ID" value="NZ_JAAFYS010000001.1"/>
</dbReference>
<dbReference type="InterPro" id="IPR050611">
    <property type="entry name" value="ABCF"/>
</dbReference>
<proteinExistence type="predicted"/>
<dbReference type="InterPro" id="IPR027417">
    <property type="entry name" value="P-loop_NTPase"/>
</dbReference>
<feature type="domain" description="ABC transporter" evidence="5">
    <location>
        <begin position="331"/>
        <end position="526"/>
    </location>
</feature>
<feature type="region of interest" description="Disordered" evidence="4">
    <location>
        <begin position="242"/>
        <end position="277"/>
    </location>
</feature>
<accession>A0A6B2JQ29</accession>
<dbReference type="PROSITE" id="PS50893">
    <property type="entry name" value="ABC_TRANSPORTER_2"/>
    <property type="match status" value="2"/>
</dbReference>
<dbReference type="GO" id="GO:0005524">
    <property type="term" value="F:ATP binding"/>
    <property type="evidence" value="ECO:0007669"/>
    <property type="project" value="UniProtKB-KW"/>
</dbReference>
<evidence type="ECO:0000313" key="6">
    <source>
        <dbReference type="EMBL" id="NDV00130.1"/>
    </source>
</evidence>
<evidence type="ECO:0000256" key="3">
    <source>
        <dbReference type="ARBA" id="ARBA00022840"/>
    </source>
</evidence>
<feature type="compositionally biased region" description="Basic and acidic residues" evidence="4">
    <location>
        <begin position="253"/>
        <end position="277"/>
    </location>
</feature>
<evidence type="ECO:0000256" key="2">
    <source>
        <dbReference type="ARBA" id="ARBA00022741"/>
    </source>
</evidence>